<gene>
    <name evidence="2" type="ORF">WJX81_006887</name>
</gene>
<dbReference type="PANTHER" id="PTHR47692">
    <property type="entry name" value="RING/U-BOX SUPERFAMILY PROTEIN"/>
    <property type="match status" value="1"/>
</dbReference>
<dbReference type="SUPFAM" id="SSF57850">
    <property type="entry name" value="RING/U-box"/>
    <property type="match status" value="1"/>
</dbReference>
<evidence type="ECO:0000313" key="3">
    <source>
        <dbReference type="Proteomes" id="UP001445335"/>
    </source>
</evidence>
<dbReference type="Gene3D" id="3.30.40.10">
    <property type="entry name" value="Zinc/RING finger domain, C3HC4 (zinc finger)"/>
    <property type="match status" value="1"/>
</dbReference>
<dbReference type="Gene3D" id="3.40.50.1820">
    <property type="entry name" value="alpha/beta hydrolase"/>
    <property type="match status" value="1"/>
</dbReference>
<dbReference type="AlphaFoldDB" id="A0AAW1RB57"/>
<evidence type="ECO:0000313" key="2">
    <source>
        <dbReference type="EMBL" id="KAK9830929.1"/>
    </source>
</evidence>
<dbReference type="EMBL" id="JALJOU010000049">
    <property type="protein sequence ID" value="KAK9830929.1"/>
    <property type="molecule type" value="Genomic_DNA"/>
</dbReference>
<sequence length="509" mass="53314">MRVPAAAAPPSIPAPPTGILRLGLSGSGRDGFLFVPPSYRPTSRSPLIVMLHGAGKGGLDGLGVVFNQAHTSGVMLLAPDSRGATWDWFSLSQFGADVVFISAALAQVRALYNIDPARLGMEGYSDGATYAVSLGLANGALFSNVMANSPGGILPITTQGRPPVFVSAGVQDNVLPISQGGDSVVCQLLQAGYKVTYDRFQGQHVLPPAVAASMIFCLECIRAWSRSQTTHLGARAGLSCPLCRARYRSFVFDCHDQAYRREHVIDPPPSAADGAGLVLSLEQRRRRAMYYSAPRAALPASRQPLAASAARPAVGTWLARELQALLLQADVALVSQHILAALRAASSPRPAPKPGRVRGQPAHGAAGPATQHSAPAAERSEDEWCAAVEAAAAPFMFEHAPRFARELRGFVSCGLSVAAHDRLLAEAAAASAAAPPTAPERGEGRAGRPAEGSQGSEREEGELSSAHQPPHPASHPPCPVSLPASSGLWSGNSEGYVVMMKERLHDTAL</sequence>
<comment type="caution">
    <text evidence="2">The sequence shown here is derived from an EMBL/GenBank/DDBJ whole genome shotgun (WGS) entry which is preliminary data.</text>
</comment>
<name>A0AAW1RB57_9CHLO</name>
<keyword evidence="3" id="KW-1185">Reference proteome</keyword>
<feature type="region of interest" description="Disordered" evidence="1">
    <location>
        <begin position="430"/>
        <end position="480"/>
    </location>
</feature>
<accession>A0AAW1RB57</accession>
<proteinExistence type="predicted"/>
<dbReference type="SUPFAM" id="SSF53474">
    <property type="entry name" value="alpha/beta-Hydrolases"/>
    <property type="match status" value="1"/>
</dbReference>
<organism evidence="2 3">
    <name type="scientific">Elliptochloris bilobata</name>
    <dbReference type="NCBI Taxonomy" id="381761"/>
    <lineage>
        <taxon>Eukaryota</taxon>
        <taxon>Viridiplantae</taxon>
        <taxon>Chlorophyta</taxon>
        <taxon>core chlorophytes</taxon>
        <taxon>Trebouxiophyceae</taxon>
        <taxon>Trebouxiophyceae incertae sedis</taxon>
        <taxon>Elliptochloris clade</taxon>
        <taxon>Elliptochloris</taxon>
    </lineage>
</organism>
<dbReference type="InterPro" id="IPR029058">
    <property type="entry name" value="AB_hydrolase_fold"/>
</dbReference>
<reference evidence="2 3" key="1">
    <citation type="journal article" date="2024" name="Nat. Commun.">
        <title>Phylogenomics reveals the evolutionary origins of lichenization in chlorophyte algae.</title>
        <authorList>
            <person name="Puginier C."/>
            <person name="Libourel C."/>
            <person name="Otte J."/>
            <person name="Skaloud P."/>
            <person name="Haon M."/>
            <person name="Grisel S."/>
            <person name="Petersen M."/>
            <person name="Berrin J.G."/>
            <person name="Delaux P.M."/>
            <person name="Dal Grande F."/>
            <person name="Keller J."/>
        </authorList>
    </citation>
    <scope>NUCLEOTIDE SEQUENCE [LARGE SCALE GENOMIC DNA]</scope>
    <source>
        <strain evidence="2 3">SAG 245.80</strain>
    </source>
</reference>
<evidence type="ECO:0000256" key="1">
    <source>
        <dbReference type="SAM" id="MobiDB-lite"/>
    </source>
</evidence>
<feature type="region of interest" description="Disordered" evidence="1">
    <location>
        <begin position="345"/>
        <end position="381"/>
    </location>
</feature>
<feature type="compositionally biased region" description="Pro residues" evidence="1">
    <location>
        <begin position="469"/>
        <end position="480"/>
    </location>
</feature>
<protein>
    <recommendedName>
        <fullName evidence="4">Phospholipase/carboxylesterase/thioesterase domain-containing protein</fullName>
    </recommendedName>
</protein>
<dbReference type="PANTHER" id="PTHR47692:SF2">
    <property type="entry name" value="ZINC FINGER RING-TYPE DOMAIN CONTAINING PROTEIN"/>
    <property type="match status" value="1"/>
</dbReference>
<dbReference type="InterPro" id="IPR013083">
    <property type="entry name" value="Znf_RING/FYVE/PHD"/>
</dbReference>
<evidence type="ECO:0008006" key="4">
    <source>
        <dbReference type="Google" id="ProtNLM"/>
    </source>
</evidence>
<dbReference type="Proteomes" id="UP001445335">
    <property type="component" value="Unassembled WGS sequence"/>
</dbReference>